<keyword evidence="2" id="KW-0812">Transmembrane</keyword>
<dbReference type="AlphaFoldDB" id="A0A516IRG6"/>
<gene>
    <name evidence="4" type="ORF">FMM02_05605</name>
</gene>
<feature type="transmembrane region" description="Helical" evidence="2">
    <location>
        <begin position="49"/>
        <end position="67"/>
    </location>
</feature>
<sequence>MLDMPAHLRTRRGLAAGTATVPGFGRRRPRWRDIDLIVDLSDDMFTRRWWRGFATLTGLCVAVALIAPQPFEPLPAMATDRVGASEAAEFREAAIAPIARGSGTGGRMAANRLVQPLLRAPDRPAIELFVRLGSGDTLDRLLARNSANYADASEAARLIASAGGRIAPGTTIDIRLGPKQPGGTRPIQRVALRAGIGLDLLVGRSGDRLSLETKRTAVDRTPLRIRGRVGDGLYWALRSAGVSPQAASDYLRALATRIDVGSDVGPNDRFDLVIANARTAGGESREGPLLYAAVDRLGGGAIRLVKWTAAGRTEWVDAQGERQRQSALAWPVAGRITSGFGLRVHPILRFARMHRGIDFGAPSGAPIVAAADGQVIRSGWAGGYGRQIRLAHDGGLSTSYSHLSRLVVEEGSFVRQGQLIGYVGSSGLSTGPHLHYEVYRGGVAINPVGVRFAGAAVIDPREQDRFKAHVARLMAVGSPRG</sequence>
<dbReference type="GO" id="GO:0004222">
    <property type="term" value="F:metalloendopeptidase activity"/>
    <property type="evidence" value="ECO:0007669"/>
    <property type="project" value="TreeGrafter"/>
</dbReference>
<keyword evidence="1" id="KW-0732">Signal</keyword>
<evidence type="ECO:0000256" key="1">
    <source>
        <dbReference type="ARBA" id="ARBA00022729"/>
    </source>
</evidence>
<dbReference type="Proteomes" id="UP000321857">
    <property type="component" value="Chromosome"/>
</dbReference>
<evidence type="ECO:0000313" key="5">
    <source>
        <dbReference type="Proteomes" id="UP000321857"/>
    </source>
</evidence>
<dbReference type="EMBL" id="CP041659">
    <property type="protein sequence ID" value="QDP19482.1"/>
    <property type="molecule type" value="Genomic_DNA"/>
</dbReference>
<dbReference type="Gene3D" id="2.70.70.10">
    <property type="entry name" value="Glucose Permease (Domain IIA)"/>
    <property type="match status" value="1"/>
</dbReference>
<name>A0A516IRG6_9SPHN</name>
<dbReference type="Pfam" id="PF01551">
    <property type="entry name" value="Peptidase_M23"/>
    <property type="match status" value="1"/>
</dbReference>
<evidence type="ECO:0000259" key="3">
    <source>
        <dbReference type="Pfam" id="PF01551"/>
    </source>
</evidence>
<dbReference type="PANTHER" id="PTHR21666">
    <property type="entry name" value="PEPTIDASE-RELATED"/>
    <property type="match status" value="1"/>
</dbReference>
<dbReference type="OrthoDB" id="9815245at2"/>
<dbReference type="InterPro" id="IPR050570">
    <property type="entry name" value="Cell_wall_metabolism_enzyme"/>
</dbReference>
<keyword evidence="2" id="KW-0472">Membrane</keyword>
<dbReference type="InterPro" id="IPR011055">
    <property type="entry name" value="Dup_hybrid_motif"/>
</dbReference>
<dbReference type="PANTHER" id="PTHR21666:SF289">
    <property type="entry name" value="L-ALA--D-GLU ENDOPEPTIDASE"/>
    <property type="match status" value="1"/>
</dbReference>
<dbReference type="Gene3D" id="3.10.450.350">
    <property type="match status" value="1"/>
</dbReference>
<dbReference type="FunFam" id="2.70.70.10:FF:000006">
    <property type="entry name" value="M23 family peptidase"/>
    <property type="match status" value="1"/>
</dbReference>
<dbReference type="SUPFAM" id="SSF51261">
    <property type="entry name" value="Duplicated hybrid motif"/>
    <property type="match status" value="1"/>
</dbReference>
<protein>
    <submittedName>
        <fullName evidence="4">M23 family metallopeptidase</fullName>
    </submittedName>
</protein>
<keyword evidence="2" id="KW-1133">Transmembrane helix</keyword>
<dbReference type="KEGG" id="sxa:FMM02_05605"/>
<proteinExistence type="predicted"/>
<reference evidence="4 5" key="1">
    <citation type="submission" date="2019-07" db="EMBL/GenBank/DDBJ databases">
        <title>Sphingomonas AE3 Genome sequencing and assembly.</title>
        <authorList>
            <person name="Kim H."/>
        </authorList>
    </citation>
    <scope>NUCLEOTIDE SEQUENCE [LARGE SCALE GENOMIC DNA]</scope>
    <source>
        <strain evidence="4 5">AE3</strain>
    </source>
</reference>
<accession>A0A516IRG6</accession>
<keyword evidence="5" id="KW-1185">Reference proteome</keyword>
<feature type="domain" description="M23ase beta-sheet core" evidence="3">
    <location>
        <begin position="352"/>
        <end position="447"/>
    </location>
</feature>
<organism evidence="4 5">
    <name type="scientific">Sphingomonas xanthus</name>
    <dbReference type="NCBI Taxonomy" id="2594473"/>
    <lineage>
        <taxon>Bacteria</taxon>
        <taxon>Pseudomonadati</taxon>
        <taxon>Pseudomonadota</taxon>
        <taxon>Alphaproteobacteria</taxon>
        <taxon>Sphingomonadales</taxon>
        <taxon>Sphingomonadaceae</taxon>
        <taxon>Sphingomonas</taxon>
    </lineage>
</organism>
<dbReference type="InterPro" id="IPR016047">
    <property type="entry name" value="M23ase_b-sheet_dom"/>
</dbReference>
<dbReference type="CDD" id="cd12797">
    <property type="entry name" value="M23_peptidase"/>
    <property type="match status" value="1"/>
</dbReference>
<evidence type="ECO:0000313" key="4">
    <source>
        <dbReference type="EMBL" id="QDP19482.1"/>
    </source>
</evidence>
<evidence type="ECO:0000256" key="2">
    <source>
        <dbReference type="SAM" id="Phobius"/>
    </source>
</evidence>